<reference evidence="2" key="1">
    <citation type="journal article" date="2018" name="BMC Genomics">
        <title>Genomic insights into host adaptation between the wheat stripe rust pathogen (Puccinia striiformis f. sp. tritici) and the barley stripe rust pathogen (Puccinia striiformis f. sp. hordei).</title>
        <authorList>
            <person name="Xia C."/>
            <person name="Wang M."/>
            <person name="Yin C."/>
            <person name="Cornejo O.E."/>
            <person name="Hulbert S.H."/>
            <person name="Chen X."/>
        </authorList>
    </citation>
    <scope>NUCLEOTIDE SEQUENCE [LARGE SCALE GENOMIC DNA]</scope>
    <source>
        <strain evidence="2">93-210</strain>
    </source>
</reference>
<keyword evidence="2" id="KW-1185">Reference proteome</keyword>
<reference evidence="2" key="2">
    <citation type="journal article" date="2018" name="Mol. Plant Microbe Interact.">
        <title>Genome sequence resources for the wheat stripe rust pathogen (Puccinia striiformis f. sp. tritici) and the barley stripe rust pathogen (Puccinia striiformis f. sp. hordei).</title>
        <authorList>
            <person name="Xia C."/>
            <person name="Wang M."/>
            <person name="Yin C."/>
            <person name="Cornejo O.E."/>
            <person name="Hulbert S.H."/>
            <person name="Chen X."/>
        </authorList>
    </citation>
    <scope>NUCLEOTIDE SEQUENCE [LARGE SCALE GENOMIC DNA]</scope>
    <source>
        <strain evidence="2">93-210</strain>
    </source>
</reference>
<organism evidence="1 2">
    <name type="scientific">Puccinia striiformis f. sp. tritici</name>
    <dbReference type="NCBI Taxonomy" id="168172"/>
    <lineage>
        <taxon>Eukaryota</taxon>
        <taxon>Fungi</taxon>
        <taxon>Dikarya</taxon>
        <taxon>Basidiomycota</taxon>
        <taxon>Pucciniomycotina</taxon>
        <taxon>Pucciniomycetes</taxon>
        <taxon>Pucciniales</taxon>
        <taxon>Pucciniaceae</taxon>
        <taxon>Puccinia</taxon>
    </lineage>
</organism>
<name>A0ACC0EEL9_9BASI</name>
<evidence type="ECO:0000313" key="1">
    <source>
        <dbReference type="EMBL" id="KAI7951771.1"/>
    </source>
</evidence>
<dbReference type="EMBL" id="CM045871">
    <property type="protein sequence ID" value="KAI7951771.1"/>
    <property type="molecule type" value="Genomic_DNA"/>
</dbReference>
<comment type="caution">
    <text evidence="1">The sequence shown here is derived from an EMBL/GenBank/DDBJ whole genome shotgun (WGS) entry which is preliminary data.</text>
</comment>
<protein>
    <submittedName>
        <fullName evidence="1">Uncharacterized protein</fullName>
    </submittedName>
</protein>
<sequence length="131" mass="14861">MVDGIYPHLAEFLLVSLASASSSRVRTQSRRPGETPPGWQVYHLVNQEELLPAGRVHNLANWEELLSVGEYTTSSTRRSFVLLVDKYTTSSTRRSFVLLVDKYTTSSTRLRPPGQRVHNFVNEEESLPVDE</sequence>
<reference evidence="1 2" key="3">
    <citation type="journal article" date="2022" name="Microbiol. Spectr.">
        <title>Folding features and dynamics of 3D genome architecture in plant fungal pathogens.</title>
        <authorList>
            <person name="Xia C."/>
        </authorList>
    </citation>
    <scope>NUCLEOTIDE SEQUENCE [LARGE SCALE GENOMIC DNA]</scope>
    <source>
        <strain evidence="1 2">93-210</strain>
    </source>
</reference>
<gene>
    <name evidence="1" type="ORF">MJO28_007455</name>
</gene>
<evidence type="ECO:0000313" key="2">
    <source>
        <dbReference type="Proteomes" id="UP001060170"/>
    </source>
</evidence>
<proteinExistence type="predicted"/>
<accession>A0ACC0EEL9</accession>
<dbReference type="Proteomes" id="UP001060170">
    <property type="component" value="Chromosome 7"/>
</dbReference>